<organism evidence="2 3">
    <name type="scientific">Phytophthora cactorum</name>
    <dbReference type="NCBI Taxonomy" id="29920"/>
    <lineage>
        <taxon>Eukaryota</taxon>
        <taxon>Sar</taxon>
        <taxon>Stramenopiles</taxon>
        <taxon>Oomycota</taxon>
        <taxon>Peronosporomycetes</taxon>
        <taxon>Peronosporales</taxon>
        <taxon>Peronosporaceae</taxon>
        <taxon>Phytophthora</taxon>
    </lineage>
</organism>
<proteinExistence type="predicted"/>
<dbReference type="EMBL" id="JAENGZ010000284">
    <property type="protein sequence ID" value="KAG6963053.1"/>
    <property type="molecule type" value="Genomic_DNA"/>
</dbReference>
<protein>
    <submittedName>
        <fullName evidence="2">Uncharacterized protein</fullName>
    </submittedName>
</protein>
<accession>A0A8T1UM28</accession>
<name>A0A8T1UM28_9STRA</name>
<comment type="caution">
    <text evidence="2">The sequence shown here is derived from an EMBL/GenBank/DDBJ whole genome shotgun (WGS) entry which is preliminary data.</text>
</comment>
<feature type="region of interest" description="Disordered" evidence="1">
    <location>
        <begin position="207"/>
        <end position="233"/>
    </location>
</feature>
<evidence type="ECO:0000313" key="2">
    <source>
        <dbReference type="EMBL" id="KAG6963053.1"/>
    </source>
</evidence>
<evidence type="ECO:0000256" key="1">
    <source>
        <dbReference type="SAM" id="MobiDB-lite"/>
    </source>
</evidence>
<dbReference type="OrthoDB" id="125406at2759"/>
<sequence length="233" mass="26379">MHVLLESWQETLPKLKASSFSDVFQPTKLQQYSSISEYSSTKMNAKPSKPQRRRISSPMHARCWIDNAAAVAWIGRHYATNTTDQELTRVLSCAEIELKIHVSTSHLQGSSNLLADLGSRSWSGEKLVTWTNYMRLWQQREIPSLFRKINKSELPISSSVHSQTHQGPAISKRGGNRACFASVGNAEELVSEAQGRILQVHQPYRWRCGPRNQPTPKLAGPTSRQTEQLRVDR</sequence>
<evidence type="ECO:0000313" key="3">
    <source>
        <dbReference type="Proteomes" id="UP000688947"/>
    </source>
</evidence>
<dbReference type="AlphaFoldDB" id="A0A8T1UM28"/>
<reference evidence="2" key="1">
    <citation type="submission" date="2021-01" db="EMBL/GenBank/DDBJ databases">
        <title>Phytophthora aleatoria, a newly-described species from Pinus radiata is distinct from Phytophthora cactorum isolates based on comparative genomics.</title>
        <authorList>
            <person name="Mcdougal R."/>
            <person name="Panda P."/>
            <person name="Williams N."/>
            <person name="Studholme D.J."/>
        </authorList>
    </citation>
    <scope>NUCLEOTIDE SEQUENCE</scope>
    <source>
        <strain evidence="2">NZFS 3830</strain>
    </source>
</reference>
<dbReference type="Proteomes" id="UP000688947">
    <property type="component" value="Unassembled WGS sequence"/>
</dbReference>
<gene>
    <name evidence="2" type="ORF">JG687_00006790</name>
</gene>